<name>A0ABY1NFQ9_9HYPH</name>
<evidence type="ECO:0000256" key="3">
    <source>
        <dbReference type="RuleBase" id="RU003476"/>
    </source>
</evidence>
<dbReference type="PANTHER" id="PTHR43046:SF14">
    <property type="entry name" value="MUTT_NUDIX FAMILY PROTEIN"/>
    <property type="match status" value="1"/>
</dbReference>
<comment type="cofactor">
    <cofactor evidence="1">
        <name>Mg(2+)</name>
        <dbReference type="ChEBI" id="CHEBI:18420"/>
    </cofactor>
</comment>
<sequence>MGRPAKNAWVNSALPSLLHINTIKMLNVFPLLPKQLTKWIIQGQGLLRNPYTLGVRVIVEDDTGAILLIRHTYLNDWYLPGGGVDTGESLHQAAVRELQEEAGIALISEPELVNVYLNRGALGRDHVGLFKAGRWEPTGTFLKPNREIADAAFFPLDGLPASTSEATVRRLLEHQNAAFPAGGVW</sequence>
<dbReference type="InterPro" id="IPR020084">
    <property type="entry name" value="NUDIX_hydrolase_CS"/>
</dbReference>
<dbReference type="PRINTS" id="PR00502">
    <property type="entry name" value="NUDIXFAMILY"/>
</dbReference>
<keyword evidence="6" id="KW-1185">Reference proteome</keyword>
<evidence type="ECO:0000313" key="6">
    <source>
        <dbReference type="Proteomes" id="UP001157914"/>
    </source>
</evidence>
<dbReference type="SUPFAM" id="SSF55811">
    <property type="entry name" value="Nudix"/>
    <property type="match status" value="1"/>
</dbReference>
<comment type="caution">
    <text evidence="5">The sequence shown here is derived from an EMBL/GenBank/DDBJ whole genome shotgun (WGS) entry which is preliminary data.</text>
</comment>
<dbReference type="InterPro" id="IPR015797">
    <property type="entry name" value="NUDIX_hydrolase-like_dom_sf"/>
</dbReference>
<dbReference type="Pfam" id="PF00293">
    <property type="entry name" value="NUDIX"/>
    <property type="match status" value="1"/>
</dbReference>
<dbReference type="PANTHER" id="PTHR43046">
    <property type="entry name" value="GDP-MANNOSE MANNOSYL HYDROLASE"/>
    <property type="match status" value="1"/>
</dbReference>
<gene>
    <name evidence="5" type="ORF">SAMN06265374_0981</name>
</gene>
<organism evidence="5 6">
    <name type="scientific">Roseibium denhamense</name>
    <dbReference type="NCBI Taxonomy" id="76305"/>
    <lineage>
        <taxon>Bacteria</taxon>
        <taxon>Pseudomonadati</taxon>
        <taxon>Pseudomonadota</taxon>
        <taxon>Alphaproteobacteria</taxon>
        <taxon>Hyphomicrobiales</taxon>
        <taxon>Stappiaceae</taxon>
        <taxon>Roseibium</taxon>
    </lineage>
</organism>
<reference evidence="5 6" key="1">
    <citation type="submission" date="2017-05" db="EMBL/GenBank/DDBJ databases">
        <authorList>
            <person name="Varghese N."/>
            <person name="Submissions S."/>
        </authorList>
    </citation>
    <scope>NUCLEOTIDE SEQUENCE [LARGE SCALE GENOMIC DNA]</scope>
    <source>
        <strain evidence="5 6">DSM 15949</strain>
    </source>
</reference>
<feature type="domain" description="Nudix hydrolase" evidence="4">
    <location>
        <begin position="50"/>
        <end position="176"/>
    </location>
</feature>
<dbReference type="PROSITE" id="PS51462">
    <property type="entry name" value="NUDIX"/>
    <property type="match status" value="1"/>
</dbReference>
<dbReference type="EMBL" id="FXTT01000001">
    <property type="protein sequence ID" value="SMP08532.1"/>
    <property type="molecule type" value="Genomic_DNA"/>
</dbReference>
<dbReference type="PROSITE" id="PS00893">
    <property type="entry name" value="NUDIX_BOX"/>
    <property type="match status" value="1"/>
</dbReference>
<dbReference type="InterPro" id="IPR000086">
    <property type="entry name" value="NUDIX_hydrolase_dom"/>
</dbReference>
<proteinExistence type="inferred from homology"/>
<accession>A0ABY1NFQ9</accession>
<evidence type="ECO:0000259" key="4">
    <source>
        <dbReference type="PROSITE" id="PS51462"/>
    </source>
</evidence>
<dbReference type="Proteomes" id="UP001157914">
    <property type="component" value="Unassembled WGS sequence"/>
</dbReference>
<comment type="similarity">
    <text evidence="3">Belongs to the Nudix hydrolase family.</text>
</comment>
<evidence type="ECO:0000256" key="1">
    <source>
        <dbReference type="ARBA" id="ARBA00001946"/>
    </source>
</evidence>
<protein>
    <submittedName>
        <fullName evidence="5">ADP-ribose pyrophosphatase YjhB, NUDIX family</fullName>
    </submittedName>
</protein>
<keyword evidence="2 3" id="KW-0378">Hydrolase</keyword>
<dbReference type="InterPro" id="IPR020476">
    <property type="entry name" value="Nudix_hydrolase"/>
</dbReference>
<evidence type="ECO:0000313" key="5">
    <source>
        <dbReference type="EMBL" id="SMP08532.1"/>
    </source>
</evidence>
<dbReference type="Gene3D" id="3.90.79.10">
    <property type="entry name" value="Nucleoside Triphosphate Pyrophosphohydrolase"/>
    <property type="match status" value="1"/>
</dbReference>
<evidence type="ECO:0000256" key="2">
    <source>
        <dbReference type="ARBA" id="ARBA00022801"/>
    </source>
</evidence>